<dbReference type="GO" id="GO:0016989">
    <property type="term" value="F:sigma factor antagonist activity"/>
    <property type="evidence" value="ECO:0007669"/>
    <property type="project" value="TreeGrafter"/>
</dbReference>
<dbReference type="InterPro" id="IPR006860">
    <property type="entry name" value="FecR"/>
</dbReference>
<evidence type="ECO:0000256" key="1">
    <source>
        <dbReference type="SAM" id="Phobius"/>
    </source>
</evidence>
<dbReference type="Gene3D" id="3.55.50.30">
    <property type="match status" value="1"/>
</dbReference>
<dbReference type="EMBL" id="QCXX01000003">
    <property type="protein sequence ID" value="PUV24409.1"/>
    <property type="molecule type" value="Genomic_DNA"/>
</dbReference>
<dbReference type="OrthoDB" id="649666at2"/>
<keyword evidence="1" id="KW-1133">Transmembrane helix</keyword>
<reference evidence="4 5" key="1">
    <citation type="submission" date="2018-04" db="EMBL/GenBank/DDBJ databases">
        <title>Sphingobacterium sp. M46 Genome.</title>
        <authorList>
            <person name="Cheng J."/>
            <person name="Li Y."/>
        </authorList>
    </citation>
    <scope>NUCLEOTIDE SEQUENCE [LARGE SCALE GENOMIC DNA]</scope>
    <source>
        <strain evidence="4 5">M46</strain>
    </source>
</reference>
<sequence>MRNMKEENLFDGFEITELLHKYITGQKLASWEKEFLEDWIEESEANQAIFQHLLDQHRLAADLVELKESGSTTEAELDKFNKILDEPAPVRIWFRLMTAAAILFTISISGWLYKYYQSDKVLSTEEAITTTISGDILPGTDKATLTFEDGQIINLSGTKKAIKIDEQGTSYQDGTSISANKVQFATLSTPRRGQYKITLPDGTKVWLNAESSLRYPTKFTDKKRYVALQGEGYFEVTEDKTKPFIVASNGQEVKVLGTKFNINSYSNEATIRTTLVSGRVELTSSRDKAMVTLVPGQQARLVNDGFAVNSVDTEPYTAWISNEFQFKGATLQEVLRQVERWYDVEVDYSNLPNIKVNGTISREKKLSSVLYALEKITDLQIKLSKGRRIVIKK</sequence>
<dbReference type="InterPro" id="IPR032508">
    <property type="entry name" value="FecR_C"/>
</dbReference>
<dbReference type="InterPro" id="IPR012373">
    <property type="entry name" value="Ferrdict_sens_TM"/>
</dbReference>
<dbReference type="Pfam" id="PF04773">
    <property type="entry name" value="FecR"/>
    <property type="match status" value="1"/>
</dbReference>
<dbReference type="Gene3D" id="2.60.120.1440">
    <property type="match status" value="1"/>
</dbReference>
<evidence type="ECO:0000259" key="3">
    <source>
        <dbReference type="Pfam" id="PF16344"/>
    </source>
</evidence>
<keyword evidence="5" id="KW-1185">Reference proteome</keyword>
<evidence type="ECO:0000259" key="2">
    <source>
        <dbReference type="Pfam" id="PF04773"/>
    </source>
</evidence>
<evidence type="ECO:0000313" key="4">
    <source>
        <dbReference type="EMBL" id="PUV24409.1"/>
    </source>
</evidence>
<comment type="caution">
    <text evidence="4">The sequence shown here is derived from an EMBL/GenBank/DDBJ whole genome shotgun (WGS) entry which is preliminary data.</text>
</comment>
<feature type="transmembrane region" description="Helical" evidence="1">
    <location>
        <begin position="92"/>
        <end position="113"/>
    </location>
</feature>
<proteinExistence type="predicted"/>
<organism evidence="4 5">
    <name type="scientific">Sphingobacterium athyrii</name>
    <dbReference type="NCBI Taxonomy" id="2152717"/>
    <lineage>
        <taxon>Bacteria</taxon>
        <taxon>Pseudomonadati</taxon>
        <taxon>Bacteroidota</taxon>
        <taxon>Sphingobacteriia</taxon>
        <taxon>Sphingobacteriales</taxon>
        <taxon>Sphingobacteriaceae</taxon>
        <taxon>Sphingobacterium</taxon>
    </lineage>
</organism>
<dbReference type="Pfam" id="PF16344">
    <property type="entry name" value="FecR_C"/>
    <property type="match status" value="1"/>
</dbReference>
<keyword evidence="1" id="KW-0812">Transmembrane</keyword>
<dbReference type="PANTHER" id="PTHR30273:SF2">
    <property type="entry name" value="PROTEIN FECR"/>
    <property type="match status" value="1"/>
</dbReference>
<dbReference type="PANTHER" id="PTHR30273">
    <property type="entry name" value="PERIPLASMIC SIGNAL SENSOR AND SIGMA FACTOR ACTIVATOR FECR-RELATED"/>
    <property type="match status" value="1"/>
</dbReference>
<feature type="domain" description="FecR protein" evidence="2">
    <location>
        <begin position="186"/>
        <end position="281"/>
    </location>
</feature>
<evidence type="ECO:0000313" key="5">
    <source>
        <dbReference type="Proteomes" id="UP000250831"/>
    </source>
</evidence>
<dbReference type="AlphaFoldDB" id="A0A363NUF4"/>
<protein>
    <recommendedName>
        <fullName evidence="6">Anti-sigma factor</fullName>
    </recommendedName>
</protein>
<accession>A0A363NUF4</accession>
<evidence type="ECO:0008006" key="6">
    <source>
        <dbReference type="Google" id="ProtNLM"/>
    </source>
</evidence>
<gene>
    <name evidence="4" type="ORF">DCO56_13775</name>
</gene>
<dbReference type="Proteomes" id="UP000250831">
    <property type="component" value="Unassembled WGS sequence"/>
</dbReference>
<feature type="domain" description="Protein FecR C-terminal" evidence="3">
    <location>
        <begin position="324"/>
        <end position="391"/>
    </location>
</feature>
<dbReference type="FunFam" id="2.60.120.1440:FF:000001">
    <property type="entry name" value="Putative anti-sigma factor"/>
    <property type="match status" value="1"/>
</dbReference>
<keyword evidence="1" id="KW-0472">Membrane</keyword>
<name>A0A363NUF4_9SPHI</name>